<comment type="caution">
    <text evidence="3">The sequence shown here is derived from an EMBL/GenBank/DDBJ whole genome shotgun (WGS) entry which is preliminary data.</text>
</comment>
<gene>
    <name evidence="3" type="ORF">D9756_005651</name>
</gene>
<dbReference type="OrthoDB" id="10544771at2759"/>
<dbReference type="AlphaFoldDB" id="A0A8H5FZ59"/>
<accession>A0A8H5FZ59</accession>
<feature type="transmembrane region" description="Helical" evidence="2">
    <location>
        <begin position="115"/>
        <end position="136"/>
    </location>
</feature>
<feature type="region of interest" description="Disordered" evidence="1">
    <location>
        <begin position="1"/>
        <end position="79"/>
    </location>
</feature>
<feature type="compositionally biased region" description="Low complexity" evidence="1">
    <location>
        <begin position="48"/>
        <end position="61"/>
    </location>
</feature>
<reference evidence="3 4" key="1">
    <citation type="journal article" date="2020" name="ISME J.">
        <title>Uncovering the hidden diversity of litter-decomposition mechanisms in mushroom-forming fungi.</title>
        <authorList>
            <person name="Floudas D."/>
            <person name="Bentzer J."/>
            <person name="Ahren D."/>
            <person name="Johansson T."/>
            <person name="Persson P."/>
            <person name="Tunlid A."/>
        </authorList>
    </citation>
    <scope>NUCLEOTIDE SEQUENCE [LARGE SCALE GENOMIC DNA]</scope>
    <source>
        <strain evidence="3 4">CBS 146.42</strain>
    </source>
</reference>
<evidence type="ECO:0000313" key="3">
    <source>
        <dbReference type="EMBL" id="KAF5354626.1"/>
    </source>
</evidence>
<keyword evidence="2" id="KW-1133">Transmembrane helix</keyword>
<keyword evidence="2" id="KW-0812">Transmembrane</keyword>
<evidence type="ECO:0000313" key="4">
    <source>
        <dbReference type="Proteomes" id="UP000559027"/>
    </source>
</evidence>
<sequence>MIILDDDETSQTQSSERSPLKSPVSPVTATRYDSSTSHAPPPYVTTGPSSTHSQHYHHPQSPISPHPHSPHPHQSQAHYRHDSFSAPYAGSVHSTTNLPPHIVKMIEDREIRQKALYRFFSSFAVAWFIIIVWSTLIRGVTLNFAHHNTANDIRVPDVPPSPSHPLGRWSQLSSIHKVESHGVGSDDAEPKPRNLALALPVLIPQPSITITIIPTPVAERILSIAYPPSSPSRAVD</sequence>
<keyword evidence="2" id="KW-0472">Membrane</keyword>
<name>A0A8H5FZ59_9AGAR</name>
<evidence type="ECO:0000256" key="1">
    <source>
        <dbReference type="SAM" id="MobiDB-lite"/>
    </source>
</evidence>
<organism evidence="3 4">
    <name type="scientific">Leucocoprinus leucothites</name>
    <dbReference type="NCBI Taxonomy" id="201217"/>
    <lineage>
        <taxon>Eukaryota</taxon>
        <taxon>Fungi</taxon>
        <taxon>Dikarya</taxon>
        <taxon>Basidiomycota</taxon>
        <taxon>Agaricomycotina</taxon>
        <taxon>Agaricomycetes</taxon>
        <taxon>Agaricomycetidae</taxon>
        <taxon>Agaricales</taxon>
        <taxon>Agaricineae</taxon>
        <taxon>Agaricaceae</taxon>
        <taxon>Leucocoprinus</taxon>
    </lineage>
</organism>
<dbReference type="EMBL" id="JAACJO010000008">
    <property type="protein sequence ID" value="KAF5354626.1"/>
    <property type="molecule type" value="Genomic_DNA"/>
</dbReference>
<dbReference type="Proteomes" id="UP000559027">
    <property type="component" value="Unassembled WGS sequence"/>
</dbReference>
<protein>
    <submittedName>
        <fullName evidence="3">Uncharacterized protein</fullName>
    </submittedName>
</protein>
<feature type="compositionally biased region" description="Polar residues" evidence="1">
    <location>
        <begin position="25"/>
        <end position="38"/>
    </location>
</feature>
<evidence type="ECO:0000256" key="2">
    <source>
        <dbReference type="SAM" id="Phobius"/>
    </source>
</evidence>
<proteinExistence type="predicted"/>
<keyword evidence="4" id="KW-1185">Reference proteome</keyword>